<dbReference type="InterPro" id="IPR000847">
    <property type="entry name" value="LysR_HTH_N"/>
</dbReference>
<protein>
    <submittedName>
        <fullName evidence="6">DNA-binding transcriptional regulator, LysR family</fullName>
    </submittedName>
</protein>
<dbReference type="GO" id="GO:0003700">
    <property type="term" value="F:DNA-binding transcription factor activity"/>
    <property type="evidence" value="ECO:0007669"/>
    <property type="project" value="InterPro"/>
</dbReference>
<gene>
    <name evidence="6" type="ORF">SAMN04488561_2448</name>
</gene>
<dbReference type="GO" id="GO:0000976">
    <property type="term" value="F:transcription cis-regulatory region binding"/>
    <property type="evidence" value="ECO:0007669"/>
    <property type="project" value="TreeGrafter"/>
</dbReference>
<comment type="similarity">
    <text evidence="1">Belongs to the LysR transcriptional regulatory family.</text>
</comment>
<keyword evidence="7" id="KW-1185">Reference proteome</keyword>
<dbReference type="PANTHER" id="PTHR30126:SF39">
    <property type="entry name" value="HTH-TYPE TRANSCRIPTIONAL REGULATOR CYSL"/>
    <property type="match status" value="1"/>
</dbReference>
<dbReference type="STRING" id="561176.SAMN04488561_2448"/>
<evidence type="ECO:0000313" key="6">
    <source>
        <dbReference type="EMBL" id="SEE72909.1"/>
    </source>
</evidence>
<evidence type="ECO:0000256" key="1">
    <source>
        <dbReference type="ARBA" id="ARBA00009437"/>
    </source>
</evidence>
<dbReference type="AlphaFoldDB" id="A0A1H5L727"/>
<keyword evidence="2" id="KW-0805">Transcription regulation</keyword>
<keyword evidence="4" id="KW-0804">Transcription</keyword>
<dbReference type="Pfam" id="PF03466">
    <property type="entry name" value="LysR_substrate"/>
    <property type="match status" value="1"/>
</dbReference>
<evidence type="ECO:0000256" key="2">
    <source>
        <dbReference type="ARBA" id="ARBA00023015"/>
    </source>
</evidence>
<dbReference type="RefSeq" id="WP_069115132.1">
    <property type="nucleotide sequence ID" value="NZ_FNUC01000003.1"/>
</dbReference>
<keyword evidence="3 6" id="KW-0238">DNA-binding</keyword>
<dbReference type="InterPro" id="IPR005119">
    <property type="entry name" value="LysR_subst-bd"/>
</dbReference>
<dbReference type="OrthoDB" id="9808620at2"/>
<evidence type="ECO:0000256" key="3">
    <source>
        <dbReference type="ARBA" id="ARBA00023125"/>
    </source>
</evidence>
<dbReference type="InterPro" id="IPR036390">
    <property type="entry name" value="WH_DNA-bd_sf"/>
</dbReference>
<reference evidence="7" key="1">
    <citation type="submission" date="2016-10" db="EMBL/GenBank/DDBJ databases">
        <authorList>
            <person name="Varghese N."/>
            <person name="Submissions S."/>
        </authorList>
    </citation>
    <scope>NUCLEOTIDE SEQUENCE [LARGE SCALE GENOMIC DNA]</scope>
    <source>
        <strain evidence="7">DSM 45237</strain>
    </source>
</reference>
<organism evidence="6 7">
    <name type="scientific">Jiangella alba</name>
    <dbReference type="NCBI Taxonomy" id="561176"/>
    <lineage>
        <taxon>Bacteria</taxon>
        <taxon>Bacillati</taxon>
        <taxon>Actinomycetota</taxon>
        <taxon>Actinomycetes</taxon>
        <taxon>Jiangellales</taxon>
        <taxon>Jiangellaceae</taxon>
        <taxon>Jiangella</taxon>
    </lineage>
</organism>
<dbReference type="Gene3D" id="3.40.190.10">
    <property type="entry name" value="Periplasmic binding protein-like II"/>
    <property type="match status" value="2"/>
</dbReference>
<proteinExistence type="inferred from homology"/>
<dbReference type="SUPFAM" id="SSF53850">
    <property type="entry name" value="Periplasmic binding protein-like II"/>
    <property type="match status" value="1"/>
</dbReference>
<evidence type="ECO:0000313" key="7">
    <source>
        <dbReference type="Proteomes" id="UP000181980"/>
    </source>
</evidence>
<dbReference type="Gene3D" id="1.10.10.10">
    <property type="entry name" value="Winged helix-like DNA-binding domain superfamily/Winged helix DNA-binding domain"/>
    <property type="match status" value="1"/>
</dbReference>
<dbReference type="PROSITE" id="PS50931">
    <property type="entry name" value="HTH_LYSR"/>
    <property type="match status" value="1"/>
</dbReference>
<dbReference type="Pfam" id="PF00126">
    <property type="entry name" value="HTH_1"/>
    <property type="match status" value="1"/>
</dbReference>
<sequence>MTTPPDVESLALLVAIDETGSLGAAGRRFAMSQPAVSKRLRTMERRLGVRLVDRSTRGSTLTEAGNLVAGWAARVLDDFGTLLAGVEALRRDQAATLTVAASMTIAEHLLPGWILEVRRRTPGLHVGLKVANSTEVAELVRIRAAQVGFIESPDPMPRLRSRVVAHDRLVLVVAPGHSWATRRQPVRAHDLARVSLISREPGSGTREAGERAITAHGLTPRSPALELGSSTAVRNSVRTGAGPALLSEHVVAGDLATGMLVEVPTAGLELTRDLRAIWRHDTVPEGPATLLGNIATEFGERTGVRGT</sequence>
<evidence type="ECO:0000256" key="4">
    <source>
        <dbReference type="ARBA" id="ARBA00023163"/>
    </source>
</evidence>
<dbReference type="Proteomes" id="UP000181980">
    <property type="component" value="Unassembled WGS sequence"/>
</dbReference>
<dbReference type="InterPro" id="IPR036388">
    <property type="entry name" value="WH-like_DNA-bd_sf"/>
</dbReference>
<accession>A0A1H5L727</accession>
<name>A0A1H5L727_9ACTN</name>
<feature type="domain" description="HTH lysR-type" evidence="5">
    <location>
        <begin position="5"/>
        <end position="62"/>
    </location>
</feature>
<dbReference type="SUPFAM" id="SSF46785">
    <property type="entry name" value="Winged helix' DNA-binding domain"/>
    <property type="match status" value="1"/>
</dbReference>
<dbReference type="EMBL" id="FNUC01000003">
    <property type="protein sequence ID" value="SEE72909.1"/>
    <property type="molecule type" value="Genomic_DNA"/>
</dbReference>
<dbReference type="PANTHER" id="PTHR30126">
    <property type="entry name" value="HTH-TYPE TRANSCRIPTIONAL REGULATOR"/>
    <property type="match status" value="1"/>
</dbReference>
<evidence type="ECO:0000259" key="5">
    <source>
        <dbReference type="PROSITE" id="PS50931"/>
    </source>
</evidence>